<feature type="compositionally biased region" description="Polar residues" evidence="1">
    <location>
        <begin position="326"/>
        <end position="338"/>
    </location>
</feature>
<accession>A0A511XGM6</accession>
<organism evidence="4 5">
    <name type="scientific">Acetobacter oeni</name>
    <dbReference type="NCBI Taxonomy" id="304077"/>
    <lineage>
        <taxon>Bacteria</taxon>
        <taxon>Pseudomonadati</taxon>
        <taxon>Pseudomonadota</taxon>
        <taxon>Alphaproteobacteria</taxon>
        <taxon>Acetobacterales</taxon>
        <taxon>Acetobacteraceae</taxon>
        <taxon>Acetobacter</taxon>
    </lineage>
</organism>
<evidence type="ECO:0000313" key="4">
    <source>
        <dbReference type="EMBL" id="GEN62051.1"/>
    </source>
</evidence>
<dbReference type="RefSeq" id="WP_146885216.1">
    <property type="nucleotide sequence ID" value="NZ_BJYG01000002.1"/>
</dbReference>
<proteinExistence type="predicted"/>
<protein>
    <recommendedName>
        <fullName evidence="3">Zinc finger/thioredoxin putative domain-containing protein</fullName>
    </recommendedName>
</protein>
<feature type="compositionally biased region" description="Low complexity" evidence="1">
    <location>
        <begin position="86"/>
        <end position="95"/>
    </location>
</feature>
<feature type="region of interest" description="Disordered" evidence="1">
    <location>
        <begin position="411"/>
        <end position="434"/>
    </location>
</feature>
<feature type="domain" description="Zinc finger/thioredoxin putative" evidence="3">
    <location>
        <begin position="1"/>
        <end position="34"/>
    </location>
</feature>
<evidence type="ECO:0000256" key="2">
    <source>
        <dbReference type="SAM" id="Phobius"/>
    </source>
</evidence>
<evidence type="ECO:0000313" key="5">
    <source>
        <dbReference type="Proteomes" id="UP000321746"/>
    </source>
</evidence>
<comment type="caution">
    <text evidence="4">The sequence shown here is derived from an EMBL/GenBank/DDBJ whole genome shotgun (WGS) entry which is preliminary data.</text>
</comment>
<evidence type="ECO:0000256" key="1">
    <source>
        <dbReference type="SAM" id="MobiDB-lite"/>
    </source>
</evidence>
<dbReference type="Pfam" id="PF13717">
    <property type="entry name" value="Zn_ribbon_4"/>
    <property type="match status" value="1"/>
</dbReference>
<name>A0A511XGM6_9PROT</name>
<dbReference type="NCBIfam" id="TIGR02098">
    <property type="entry name" value="MJ0042_CXXC"/>
    <property type="match status" value="1"/>
</dbReference>
<dbReference type="InterPro" id="IPR011723">
    <property type="entry name" value="Znf/thioredoxin_put"/>
</dbReference>
<dbReference type="AlphaFoldDB" id="A0A511XGM6"/>
<reference evidence="4 5" key="1">
    <citation type="submission" date="2019-07" db="EMBL/GenBank/DDBJ databases">
        <title>Whole genome shotgun sequence of Acetobacter oeni NBRC 105207.</title>
        <authorList>
            <person name="Hosoyama A."/>
            <person name="Uohara A."/>
            <person name="Ohji S."/>
            <person name="Ichikawa N."/>
        </authorList>
    </citation>
    <scope>NUCLEOTIDE SEQUENCE [LARGE SCALE GENOMIC DNA]</scope>
    <source>
        <strain evidence="4 5">NBRC 105207</strain>
    </source>
</reference>
<feature type="compositionally biased region" description="Basic and acidic residues" evidence="1">
    <location>
        <begin position="159"/>
        <end position="174"/>
    </location>
</feature>
<gene>
    <name evidence="4" type="ORF">AOE01nite_02750</name>
</gene>
<feature type="transmembrane region" description="Helical" evidence="2">
    <location>
        <begin position="477"/>
        <end position="496"/>
    </location>
</feature>
<feature type="region of interest" description="Disordered" evidence="1">
    <location>
        <begin position="132"/>
        <end position="379"/>
    </location>
</feature>
<feature type="compositionally biased region" description="Polar residues" evidence="1">
    <location>
        <begin position="415"/>
        <end position="424"/>
    </location>
</feature>
<dbReference type="EMBL" id="BJYG01000002">
    <property type="protein sequence ID" value="GEN62051.1"/>
    <property type="molecule type" value="Genomic_DNA"/>
</dbReference>
<feature type="compositionally biased region" description="Basic and acidic residues" evidence="1">
    <location>
        <begin position="282"/>
        <end position="298"/>
    </location>
</feature>
<keyword evidence="2" id="KW-0472">Membrane</keyword>
<feature type="compositionally biased region" description="Polar residues" evidence="1">
    <location>
        <begin position="135"/>
        <end position="145"/>
    </location>
</feature>
<feature type="compositionally biased region" description="Polar residues" evidence="1">
    <location>
        <begin position="267"/>
        <end position="276"/>
    </location>
</feature>
<feature type="compositionally biased region" description="Low complexity" evidence="1">
    <location>
        <begin position="358"/>
        <end position="369"/>
    </location>
</feature>
<feature type="region of interest" description="Disordered" evidence="1">
    <location>
        <begin position="44"/>
        <end position="118"/>
    </location>
</feature>
<dbReference type="Proteomes" id="UP000321746">
    <property type="component" value="Unassembled WGS sequence"/>
</dbReference>
<evidence type="ECO:0000259" key="3">
    <source>
        <dbReference type="Pfam" id="PF13717"/>
    </source>
</evidence>
<keyword evidence="5" id="KW-1185">Reference proteome</keyword>
<keyword evidence="2" id="KW-1133">Transmembrane helix</keyword>
<dbReference type="OrthoDB" id="7159357at2"/>
<keyword evidence="2" id="KW-0812">Transmembrane</keyword>
<sequence length="509" mass="54129">MLIVCPSCGIKYNVPASYLKKDRVLKCANCGTNWVVPAISATTEQAPSAKEAATSPALEATKATTSNIETDGSGELGKASPEEKSNAAAGGNAANPNDGCESISEAGPVPGVTDAAESTPSHVLNANITGKAFSGSESIGTGQKPKSQEKSRPVPAEVTHVEPFPEKSSEDSARDVSGAPETANERAKHAVPGISALPAVGIENNVDAPENPPSSSPALQPDSEGESEHSHFSFLDEALARDASENRTPQSPQMSVWDEAELEDQIAHSSWEQQHPGQHASLADEPRNLDEMEPEDLHALMQRGASQSEQIQHDYSGPGHDETDAGQGQASQGNPNQESFDDVVTRLRAARTGVADGSSAPETETPAPARAHHEPSAPWVPAWEREQPAETAEAEHNEDEELPVWARTAPESELATAQTDQSESAPVETHEAETRHVAPTVDIAARLRNDILQRDSPAPQSRKPASLLEQPEFWKKAWIASGVCAVVGVAVCWHWFGALRTVWPVLNLL</sequence>